<dbReference type="PANTHER" id="PTHR45663">
    <property type="entry name" value="GEO12009P1"/>
    <property type="match status" value="1"/>
</dbReference>
<dbReference type="GO" id="GO:0005829">
    <property type="term" value="C:cytosol"/>
    <property type="evidence" value="ECO:0007669"/>
    <property type="project" value="TreeGrafter"/>
</dbReference>
<dbReference type="GO" id="GO:0015035">
    <property type="term" value="F:protein-disulfide reductase activity"/>
    <property type="evidence" value="ECO:0007669"/>
    <property type="project" value="TreeGrafter"/>
</dbReference>
<dbReference type="AlphaFoldDB" id="A0A7K3NNN4"/>
<dbReference type="InterPro" id="IPR036249">
    <property type="entry name" value="Thioredoxin-like_sf"/>
</dbReference>
<dbReference type="EMBL" id="JAAGRQ010000048">
    <property type="protein sequence ID" value="NDY57443.1"/>
    <property type="molecule type" value="Genomic_DNA"/>
</dbReference>
<comment type="caution">
    <text evidence="2">The sequence shown here is derived from an EMBL/GenBank/DDBJ whole genome shotgun (WGS) entry which is preliminary data.</text>
</comment>
<feature type="domain" description="Thioredoxin" evidence="1">
    <location>
        <begin position="28"/>
        <end position="145"/>
    </location>
</feature>
<organism evidence="2 3">
    <name type="scientific">Desulfolutivibrio sulfodismutans</name>
    <dbReference type="NCBI Taxonomy" id="63561"/>
    <lineage>
        <taxon>Bacteria</taxon>
        <taxon>Pseudomonadati</taxon>
        <taxon>Thermodesulfobacteriota</taxon>
        <taxon>Desulfovibrionia</taxon>
        <taxon>Desulfovibrionales</taxon>
        <taxon>Desulfovibrionaceae</taxon>
        <taxon>Desulfolutivibrio</taxon>
    </lineage>
</organism>
<reference evidence="2 3" key="1">
    <citation type="submission" date="2020-02" db="EMBL/GenBank/DDBJ databases">
        <title>Comparative genomics of sulfur disproportionating microorganisms.</title>
        <authorList>
            <person name="Ward L.M."/>
            <person name="Bertran E."/>
            <person name="Johnston D.T."/>
        </authorList>
    </citation>
    <scope>NUCLEOTIDE SEQUENCE [LARGE SCALE GENOMIC DNA]</scope>
    <source>
        <strain evidence="2 3">DSM 3696</strain>
    </source>
</reference>
<name>A0A7K3NNN4_9BACT</name>
<dbReference type="PROSITE" id="PS51352">
    <property type="entry name" value="THIOREDOXIN_2"/>
    <property type="match status" value="1"/>
</dbReference>
<dbReference type="CDD" id="cd02947">
    <property type="entry name" value="TRX_family"/>
    <property type="match status" value="1"/>
</dbReference>
<evidence type="ECO:0000259" key="1">
    <source>
        <dbReference type="PROSITE" id="PS51352"/>
    </source>
</evidence>
<dbReference type="GO" id="GO:0045454">
    <property type="term" value="P:cell redox homeostasis"/>
    <property type="evidence" value="ECO:0007669"/>
    <property type="project" value="TreeGrafter"/>
</dbReference>
<keyword evidence="3" id="KW-1185">Reference proteome</keyword>
<dbReference type="Proteomes" id="UP000469724">
    <property type="component" value="Unassembled WGS sequence"/>
</dbReference>
<accession>A0A7K3NNN4</accession>
<sequence>MALLAFLALFFAVSCDRGEAPQSASIFQKELDALPAEAVDTGPSALRDTLEVPVPGMVTMVDLGADSCMPCRMMAPVLDKVARDYRDRAAVVFLDLGKHPEQSARFGVRAIPTQIFYDKTGKEIGRHEGYMDRAAIAEVLDRLLAQ</sequence>
<gene>
    <name evidence="2" type="ORF">G3N56_11900</name>
</gene>
<dbReference type="PANTHER" id="PTHR45663:SF11">
    <property type="entry name" value="GEO12009P1"/>
    <property type="match status" value="1"/>
</dbReference>
<dbReference type="Pfam" id="PF00085">
    <property type="entry name" value="Thioredoxin"/>
    <property type="match status" value="1"/>
</dbReference>
<dbReference type="Gene3D" id="3.40.30.10">
    <property type="entry name" value="Glutaredoxin"/>
    <property type="match status" value="1"/>
</dbReference>
<dbReference type="SUPFAM" id="SSF52833">
    <property type="entry name" value="Thioredoxin-like"/>
    <property type="match status" value="1"/>
</dbReference>
<proteinExistence type="predicted"/>
<evidence type="ECO:0000313" key="3">
    <source>
        <dbReference type="Proteomes" id="UP000469724"/>
    </source>
</evidence>
<protein>
    <submittedName>
        <fullName evidence="2">Thioredoxin family protein</fullName>
    </submittedName>
</protein>
<dbReference type="InterPro" id="IPR013766">
    <property type="entry name" value="Thioredoxin_domain"/>
</dbReference>
<evidence type="ECO:0000313" key="2">
    <source>
        <dbReference type="EMBL" id="NDY57443.1"/>
    </source>
</evidence>